<dbReference type="InterPro" id="IPR004136">
    <property type="entry name" value="NMO"/>
</dbReference>
<dbReference type="InterPro" id="IPR013785">
    <property type="entry name" value="Aldolase_TIM"/>
</dbReference>
<dbReference type="STRING" id="90262.A0A1X2IZ92"/>
<dbReference type="PANTHER" id="PTHR42747:SF3">
    <property type="entry name" value="NITRONATE MONOOXYGENASE-RELATED"/>
    <property type="match status" value="1"/>
</dbReference>
<comment type="caution">
    <text evidence="7">The sequence shown here is derived from an EMBL/GenBank/DDBJ whole genome shotgun (WGS) entry which is preliminary data.</text>
</comment>
<dbReference type="PANTHER" id="PTHR42747">
    <property type="entry name" value="NITRONATE MONOOXYGENASE-RELATED"/>
    <property type="match status" value="1"/>
</dbReference>
<dbReference type="OrthoDB" id="2349068at2759"/>
<evidence type="ECO:0000256" key="6">
    <source>
        <dbReference type="ARBA" id="ARBA00023033"/>
    </source>
</evidence>
<dbReference type="Pfam" id="PF03060">
    <property type="entry name" value="NMO"/>
    <property type="match status" value="1"/>
</dbReference>
<keyword evidence="4" id="KW-0288">FMN</keyword>
<keyword evidence="8" id="KW-1185">Reference proteome</keyword>
<keyword evidence="3" id="KW-0285">Flavoprotein</keyword>
<proteinExistence type="inferred from homology"/>
<sequence length="394" mass="42357">MTLTSWTRTRLTQALSIKYPLISAPAAGHTNARLVADVSNYGGLGSLGAAMMPTDTMRATIRDIQGMTTSPFAVNLFCRTQEVPTDDELQGAYNADSQLNIIRKQLSLSTPSKYSLRSPPLIDQVQVILEENVKVVSFTFGHLPDNLTQQLKQQGVYLMGTATTVQEALFLAGSSNVTRKVDCIIAQGIGAGGHRGSFLPTTLSPDTTTTSDDTSNQQLPTMELSKAVKHALKDRDDIAIVSAGGISSGEEAAFYLGTKDSAGQGVSVDGVVMGTLFMLSTDSSTPKAHREALMNDKQPTRVTKALTGRYARGIPNALMDKLGELDQDKIPSYDIQSSRTKDIVTHATQNGISDYMLMLSGDRHLAAAKYTENGTLSTTELMEKLVKDINSTQA</sequence>
<dbReference type="CDD" id="cd04730">
    <property type="entry name" value="NPD_like"/>
    <property type="match status" value="1"/>
</dbReference>
<dbReference type="GO" id="GO:0051213">
    <property type="term" value="F:dioxygenase activity"/>
    <property type="evidence" value="ECO:0007669"/>
    <property type="project" value="UniProtKB-KW"/>
</dbReference>
<evidence type="ECO:0000313" key="7">
    <source>
        <dbReference type="EMBL" id="ORZ24659.1"/>
    </source>
</evidence>
<organism evidence="7 8">
    <name type="scientific">Absidia repens</name>
    <dbReference type="NCBI Taxonomy" id="90262"/>
    <lineage>
        <taxon>Eukaryota</taxon>
        <taxon>Fungi</taxon>
        <taxon>Fungi incertae sedis</taxon>
        <taxon>Mucoromycota</taxon>
        <taxon>Mucoromycotina</taxon>
        <taxon>Mucoromycetes</taxon>
        <taxon>Mucorales</taxon>
        <taxon>Cunninghamellaceae</taxon>
        <taxon>Absidia</taxon>
    </lineage>
</organism>
<gene>
    <name evidence="7" type="ORF">BCR42DRAFT_403403</name>
</gene>
<dbReference type="Proteomes" id="UP000193560">
    <property type="component" value="Unassembled WGS sequence"/>
</dbReference>
<name>A0A1X2IZ92_9FUNG</name>
<evidence type="ECO:0000256" key="4">
    <source>
        <dbReference type="ARBA" id="ARBA00022643"/>
    </source>
</evidence>
<accession>A0A1X2IZ92</accession>
<reference evidence="7 8" key="1">
    <citation type="submission" date="2016-07" db="EMBL/GenBank/DDBJ databases">
        <title>Pervasive Adenine N6-methylation of Active Genes in Fungi.</title>
        <authorList>
            <consortium name="DOE Joint Genome Institute"/>
            <person name="Mondo S.J."/>
            <person name="Dannebaum R.O."/>
            <person name="Kuo R.C."/>
            <person name="Labutti K."/>
            <person name="Haridas S."/>
            <person name="Kuo A."/>
            <person name="Salamov A."/>
            <person name="Ahrendt S.R."/>
            <person name="Lipzen A."/>
            <person name="Sullivan W."/>
            <person name="Andreopoulos W.B."/>
            <person name="Clum A."/>
            <person name="Lindquist E."/>
            <person name="Daum C."/>
            <person name="Ramamoorthy G.K."/>
            <person name="Gryganskyi A."/>
            <person name="Culley D."/>
            <person name="Magnuson J.K."/>
            <person name="James T.Y."/>
            <person name="O'Malley M.A."/>
            <person name="Stajich J.E."/>
            <person name="Spatafora J.W."/>
            <person name="Visel A."/>
            <person name="Grigoriev I.V."/>
        </authorList>
    </citation>
    <scope>NUCLEOTIDE SEQUENCE [LARGE SCALE GENOMIC DNA]</scope>
    <source>
        <strain evidence="7 8">NRRL 1336</strain>
    </source>
</reference>
<dbReference type="SUPFAM" id="SSF51412">
    <property type="entry name" value="Inosine monophosphate dehydrogenase (IMPDH)"/>
    <property type="match status" value="1"/>
</dbReference>
<dbReference type="EMBL" id="MCGE01000002">
    <property type="protein sequence ID" value="ORZ24659.1"/>
    <property type="molecule type" value="Genomic_DNA"/>
</dbReference>
<keyword evidence="6" id="KW-0503">Monooxygenase</keyword>
<evidence type="ECO:0000256" key="3">
    <source>
        <dbReference type="ARBA" id="ARBA00022630"/>
    </source>
</evidence>
<dbReference type="Gene3D" id="3.20.20.70">
    <property type="entry name" value="Aldolase class I"/>
    <property type="match status" value="1"/>
</dbReference>
<evidence type="ECO:0000313" key="8">
    <source>
        <dbReference type="Proteomes" id="UP000193560"/>
    </source>
</evidence>
<keyword evidence="7" id="KW-0223">Dioxygenase</keyword>
<comment type="similarity">
    <text evidence="2">Belongs to the nitronate monooxygenase family. NMO class I subfamily.</text>
</comment>
<protein>
    <submittedName>
        <fullName evidence="7">2-nitropropane dioxygenase</fullName>
    </submittedName>
</protein>
<evidence type="ECO:0000256" key="1">
    <source>
        <dbReference type="ARBA" id="ARBA00001917"/>
    </source>
</evidence>
<comment type="cofactor">
    <cofactor evidence="1">
        <name>FMN</name>
        <dbReference type="ChEBI" id="CHEBI:58210"/>
    </cofactor>
</comment>
<keyword evidence="5" id="KW-0560">Oxidoreductase</keyword>
<dbReference type="AlphaFoldDB" id="A0A1X2IZ92"/>
<dbReference type="GO" id="GO:0018580">
    <property type="term" value="F:nitronate monooxygenase activity"/>
    <property type="evidence" value="ECO:0007669"/>
    <property type="project" value="InterPro"/>
</dbReference>
<evidence type="ECO:0000256" key="2">
    <source>
        <dbReference type="ARBA" id="ARBA00009881"/>
    </source>
</evidence>
<evidence type="ECO:0000256" key="5">
    <source>
        <dbReference type="ARBA" id="ARBA00023002"/>
    </source>
</evidence>